<dbReference type="AlphaFoldDB" id="A0A378L6A5"/>
<dbReference type="GO" id="GO:0044161">
    <property type="term" value="C:host cell cytoplasmic vesicle"/>
    <property type="evidence" value="ECO:0007669"/>
    <property type="project" value="InterPro"/>
</dbReference>
<dbReference type="Proteomes" id="UP000054820">
    <property type="component" value="Unassembled WGS sequence"/>
</dbReference>
<protein>
    <submittedName>
        <fullName evidence="3">Substrate of the Dot/Icm secretion system</fullName>
    </submittedName>
</protein>
<evidence type="ECO:0000313" key="4">
    <source>
        <dbReference type="Proteomes" id="UP000054820"/>
    </source>
</evidence>
<dbReference type="OrthoDB" id="5654249at2"/>
<dbReference type="EMBL" id="UGOY01000001">
    <property type="protein sequence ID" value="STY22605.1"/>
    <property type="molecule type" value="Genomic_DNA"/>
</dbReference>
<keyword evidence="4" id="KW-1185">Reference proteome</keyword>
<organism evidence="3 5">
    <name type="scientific">Legionella steigerwaltii</name>
    <dbReference type="NCBI Taxonomy" id="460"/>
    <lineage>
        <taxon>Bacteria</taxon>
        <taxon>Pseudomonadati</taxon>
        <taxon>Pseudomonadota</taxon>
        <taxon>Gammaproteobacteria</taxon>
        <taxon>Legionellales</taxon>
        <taxon>Legionellaceae</taxon>
        <taxon>Legionella</taxon>
    </lineage>
</organism>
<dbReference type="EMBL" id="LNYZ01000002">
    <property type="protein sequence ID" value="KTD80555.1"/>
    <property type="molecule type" value="Genomic_DNA"/>
</dbReference>
<name>A0A378L6A5_9GAMM</name>
<dbReference type="InterPro" id="IPR038346">
    <property type="entry name" value="DrrA_PI4P-bd_sf"/>
</dbReference>
<evidence type="ECO:0000259" key="1">
    <source>
        <dbReference type="PROSITE" id="PS50238"/>
    </source>
</evidence>
<dbReference type="GO" id="GO:0007165">
    <property type="term" value="P:signal transduction"/>
    <property type="evidence" value="ECO:0007669"/>
    <property type="project" value="InterPro"/>
</dbReference>
<reference evidence="2 4" key="1">
    <citation type="submission" date="2015-11" db="EMBL/GenBank/DDBJ databases">
        <title>Genomic analysis of 38 Legionella species identifies large and diverse effector repertoires.</title>
        <authorList>
            <person name="Burstein D."/>
            <person name="Amaro F."/>
            <person name="Zusman T."/>
            <person name="Lifshitz Z."/>
            <person name="Cohen O."/>
            <person name="Gilbert J.A."/>
            <person name="Pupko T."/>
            <person name="Shuman H.A."/>
            <person name="Segal G."/>
        </authorList>
    </citation>
    <scope>NUCLEOTIDE SEQUENCE [LARGE SCALE GENOMIC DNA]</scope>
    <source>
        <strain evidence="2 4">SC-18-C9</strain>
    </source>
</reference>
<dbReference type="InterPro" id="IPR000198">
    <property type="entry name" value="RhoGAP_dom"/>
</dbReference>
<dbReference type="Pfam" id="PF00620">
    <property type="entry name" value="RhoGAP"/>
    <property type="match status" value="1"/>
</dbReference>
<gene>
    <name evidence="3" type="primary">SidM_2</name>
    <name evidence="2" type="ORF">Lstg_0391</name>
    <name evidence="3" type="ORF">NCTC11991_01194</name>
</gene>
<dbReference type="Proteomes" id="UP000255110">
    <property type="component" value="Unassembled WGS sequence"/>
</dbReference>
<dbReference type="Gene3D" id="1.10.555.10">
    <property type="entry name" value="Rho GTPase activation protein"/>
    <property type="match status" value="1"/>
</dbReference>
<evidence type="ECO:0000313" key="3">
    <source>
        <dbReference type="EMBL" id="STY22605.1"/>
    </source>
</evidence>
<proteinExistence type="predicted"/>
<sequence length="321" mass="36564">MTSKKLSQNEIKNLQDAALTLIKLIEGKLKDTNNTDIKEGIFRTCPYSDARRKELIGEIEEGKTKINDQTEISLAECAQLLKGVLGTLKDGDNPLFSSSQFQKLKNAKKSNQNYLEEIKNILKVNDQTKSNLVISFLLFKMLGHVAQNTATRMPSKNLGSMLSPNLFKISNEQDLTLINERIAICTDIIDHVSMIDEPELSLRGTHYEAEVKDSSKNRFHLFNAQSNDELDPKYKGLKGDFLKSQILLDFKKRLENATSENFDRVVDELKAKPEYEKVLAVSQGLVTWFFKLDTSSVKAFREMVAERRRDLELEKSLQINI</sequence>
<dbReference type="SUPFAM" id="SSF48350">
    <property type="entry name" value="GTPase activation domain, GAP"/>
    <property type="match status" value="1"/>
</dbReference>
<reference evidence="3 5" key="2">
    <citation type="submission" date="2018-06" db="EMBL/GenBank/DDBJ databases">
        <authorList>
            <consortium name="Pathogen Informatics"/>
            <person name="Doyle S."/>
        </authorList>
    </citation>
    <scope>NUCLEOTIDE SEQUENCE [LARGE SCALE GENOMIC DNA]</scope>
    <source>
        <strain evidence="3 5">NCTC11991</strain>
    </source>
</reference>
<feature type="domain" description="Rho-GAP" evidence="1">
    <location>
        <begin position="1"/>
        <end position="196"/>
    </location>
</feature>
<accession>A0A378L6A5</accession>
<dbReference type="PROSITE" id="PS50238">
    <property type="entry name" value="RHOGAP"/>
    <property type="match status" value="1"/>
</dbReference>
<evidence type="ECO:0000313" key="5">
    <source>
        <dbReference type="Proteomes" id="UP000255110"/>
    </source>
</evidence>
<dbReference type="GO" id="GO:0031267">
    <property type="term" value="F:small GTPase binding"/>
    <property type="evidence" value="ECO:0007669"/>
    <property type="project" value="InterPro"/>
</dbReference>
<evidence type="ECO:0000313" key="2">
    <source>
        <dbReference type="EMBL" id="KTD80555.1"/>
    </source>
</evidence>
<dbReference type="SMART" id="SM00324">
    <property type="entry name" value="RhoGAP"/>
    <property type="match status" value="1"/>
</dbReference>
<dbReference type="InterPro" id="IPR008936">
    <property type="entry name" value="Rho_GTPase_activation_prot"/>
</dbReference>
<dbReference type="InterPro" id="IPR028057">
    <property type="entry name" value="DrrA_P4M"/>
</dbReference>
<dbReference type="RefSeq" id="WP_058475992.1">
    <property type="nucleotide sequence ID" value="NZ_CAAAIO010000008.1"/>
</dbReference>
<dbReference type="STRING" id="460.Lstg_0391"/>
<dbReference type="Gene3D" id="1.20.1280.280">
    <property type="match status" value="1"/>
</dbReference>
<dbReference type="Pfam" id="PF14860">
    <property type="entry name" value="DrrA_P4M"/>
    <property type="match status" value="1"/>
</dbReference>